<keyword evidence="7 11" id="KW-1133">Transmembrane helix</keyword>
<keyword evidence="8 11" id="KW-0472">Membrane</keyword>
<feature type="chain" id="PRO_5042117144" description="TIR domain-containing protein" evidence="12">
    <location>
        <begin position="22"/>
        <end position="776"/>
    </location>
</feature>
<evidence type="ECO:0000256" key="5">
    <source>
        <dbReference type="ARBA" id="ARBA00022729"/>
    </source>
</evidence>
<feature type="transmembrane region" description="Helical" evidence="11">
    <location>
        <begin position="566"/>
        <end position="589"/>
    </location>
</feature>
<dbReference type="PANTHER" id="PTHR24365:SF541">
    <property type="entry name" value="PROTEIN TOLL-RELATED"/>
    <property type="match status" value="1"/>
</dbReference>
<evidence type="ECO:0000313" key="14">
    <source>
        <dbReference type="EMBL" id="KAK3579886.1"/>
    </source>
</evidence>
<evidence type="ECO:0000256" key="3">
    <source>
        <dbReference type="ARBA" id="ARBA00022614"/>
    </source>
</evidence>
<comment type="caution">
    <text evidence="14">The sequence shown here is derived from an EMBL/GenBank/DDBJ whole genome shotgun (WGS) entry which is preliminary data.</text>
</comment>
<dbReference type="GO" id="GO:0007165">
    <property type="term" value="P:signal transduction"/>
    <property type="evidence" value="ECO:0007669"/>
    <property type="project" value="InterPro"/>
</dbReference>
<dbReference type="InterPro" id="IPR001611">
    <property type="entry name" value="Leu-rich_rpt"/>
</dbReference>
<evidence type="ECO:0000256" key="6">
    <source>
        <dbReference type="ARBA" id="ARBA00022737"/>
    </source>
</evidence>
<keyword evidence="6" id="KW-0677">Repeat</keyword>
<dbReference type="PANTHER" id="PTHR24365">
    <property type="entry name" value="TOLL-LIKE RECEPTOR"/>
    <property type="match status" value="1"/>
</dbReference>
<evidence type="ECO:0000313" key="15">
    <source>
        <dbReference type="Proteomes" id="UP001195483"/>
    </source>
</evidence>
<reference evidence="14" key="1">
    <citation type="journal article" date="2021" name="Genome Biol. Evol.">
        <title>A High-Quality Reference Genome for a Parasitic Bivalve with Doubly Uniparental Inheritance (Bivalvia: Unionida).</title>
        <authorList>
            <person name="Smith C.H."/>
        </authorList>
    </citation>
    <scope>NUCLEOTIDE SEQUENCE</scope>
    <source>
        <strain evidence="14">CHS0354</strain>
    </source>
</reference>
<dbReference type="Proteomes" id="UP001195483">
    <property type="component" value="Unassembled WGS sequence"/>
</dbReference>
<evidence type="ECO:0000256" key="9">
    <source>
        <dbReference type="ARBA" id="ARBA00023170"/>
    </source>
</evidence>
<dbReference type="InterPro" id="IPR032675">
    <property type="entry name" value="LRR_dom_sf"/>
</dbReference>
<evidence type="ECO:0000256" key="12">
    <source>
        <dbReference type="SAM" id="SignalP"/>
    </source>
</evidence>
<keyword evidence="15" id="KW-1185">Reference proteome</keyword>
<reference evidence="14" key="2">
    <citation type="journal article" date="2021" name="Genome Biol. Evol.">
        <title>Developing a high-quality reference genome for a parasitic bivalve with doubly uniparental inheritance (Bivalvia: Unionida).</title>
        <authorList>
            <person name="Smith C.H."/>
        </authorList>
    </citation>
    <scope>NUCLEOTIDE SEQUENCE</scope>
    <source>
        <strain evidence="14">CHS0354</strain>
        <tissue evidence="14">Mantle</tissue>
    </source>
</reference>
<dbReference type="SMART" id="SM00369">
    <property type="entry name" value="LRR_TYP"/>
    <property type="match status" value="5"/>
</dbReference>
<organism evidence="14 15">
    <name type="scientific">Potamilus streckersoni</name>
    <dbReference type="NCBI Taxonomy" id="2493646"/>
    <lineage>
        <taxon>Eukaryota</taxon>
        <taxon>Metazoa</taxon>
        <taxon>Spiralia</taxon>
        <taxon>Lophotrochozoa</taxon>
        <taxon>Mollusca</taxon>
        <taxon>Bivalvia</taxon>
        <taxon>Autobranchia</taxon>
        <taxon>Heteroconchia</taxon>
        <taxon>Palaeoheterodonta</taxon>
        <taxon>Unionida</taxon>
        <taxon>Unionoidea</taxon>
        <taxon>Unionidae</taxon>
        <taxon>Ambleminae</taxon>
        <taxon>Lampsilini</taxon>
        <taxon>Potamilus</taxon>
    </lineage>
</organism>
<keyword evidence="3" id="KW-0433">Leucine-rich repeat</keyword>
<keyword evidence="10" id="KW-0325">Glycoprotein</keyword>
<feature type="domain" description="TIR" evidence="13">
    <location>
        <begin position="620"/>
        <end position="761"/>
    </location>
</feature>
<evidence type="ECO:0000256" key="11">
    <source>
        <dbReference type="SAM" id="Phobius"/>
    </source>
</evidence>
<dbReference type="GO" id="GO:0038023">
    <property type="term" value="F:signaling receptor activity"/>
    <property type="evidence" value="ECO:0007669"/>
    <property type="project" value="TreeGrafter"/>
</dbReference>
<evidence type="ECO:0000256" key="2">
    <source>
        <dbReference type="ARBA" id="ARBA00009634"/>
    </source>
</evidence>
<evidence type="ECO:0000256" key="4">
    <source>
        <dbReference type="ARBA" id="ARBA00022692"/>
    </source>
</evidence>
<dbReference type="PROSITE" id="PS51450">
    <property type="entry name" value="LRR"/>
    <property type="match status" value="1"/>
</dbReference>
<dbReference type="InterPro" id="IPR000157">
    <property type="entry name" value="TIR_dom"/>
</dbReference>
<dbReference type="InterPro" id="IPR035897">
    <property type="entry name" value="Toll_tir_struct_dom_sf"/>
</dbReference>
<evidence type="ECO:0000256" key="1">
    <source>
        <dbReference type="ARBA" id="ARBA00004167"/>
    </source>
</evidence>
<feature type="signal peptide" evidence="12">
    <location>
        <begin position="1"/>
        <end position="21"/>
    </location>
</feature>
<dbReference type="AlphaFoldDB" id="A0AAE0VJG7"/>
<gene>
    <name evidence="14" type="ORF">CHS0354_025749</name>
</gene>
<reference evidence="14" key="3">
    <citation type="submission" date="2023-05" db="EMBL/GenBank/DDBJ databases">
        <authorList>
            <person name="Smith C.H."/>
        </authorList>
    </citation>
    <scope>NUCLEOTIDE SEQUENCE</scope>
    <source>
        <strain evidence="14">CHS0354</strain>
        <tissue evidence="14">Mantle</tissue>
    </source>
</reference>
<proteinExistence type="inferred from homology"/>
<dbReference type="EMBL" id="JAEAOA010001537">
    <property type="protein sequence ID" value="KAK3579886.1"/>
    <property type="molecule type" value="Genomic_DNA"/>
</dbReference>
<name>A0AAE0VJG7_9BIVA</name>
<protein>
    <recommendedName>
        <fullName evidence="13">TIR domain-containing protein</fullName>
    </recommendedName>
</protein>
<evidence type="ECO:0000256" key="10">
    <source>
        <dbReference type="ARBA" id="ARBA00023180"/>
    </source>
</evidence>
<dbReference type="GO" id="GO:0005886">
    <property type="term" value="C:plasma membrane"/>
    <property type="evidence" value="ECO:0007669"/>
    <property type="project" value="TreeGrafter"/>
</dbReference>
<dbReference type="InterPro" id="IPR003591">
    <property type="entry name" value="Leu-rich_rpt_typical-subtyp"/>
</dbReference>
<evidence type="ECO:0000256" key="7">
    <source>
        <dbReference type="ARBA" id="ARBA00022989"/>
    </source>
</evidence>
<evidence type="ECO:0000259" key="13">
    <source>
        <dbReference type="PROSITE" id="PS50104"/>
    </source>
</evidence>
<sequence>MGKFKVTMFMIIRTFLVVCTGDGVNQSNACPLGCSCFTESGSLFVRCKFDPSDSTNDSSFPFVLPIDTSIVELQFRKQVSFSRMQFNHSTWHSVKELTMDSTEYVLDSYLSNEFLNGLDKLKVLRMHIDIRYLEPDVFQGTKDIEILDLSENRRLKIEFVTRALRHTLKKLKYLDISRIQQYLDEPMLLGTKFTESVRTKPLEVLNVSATKLAIFDKAFNYSSIKVLNVTRVSLQWMPRHISYDWFPNVRELDISYSSLPLSEYAPLNFSFMRTITCGKRGMALRYVYAHDMVLSRSHVRITYCYIDFPCGFPLLEFVDISNSNIRWLNCSMNISFLYLKTLIISRNSLEYISPKLFHSFPNMSVLRLEHNNLSVMQRFPDFEEIFSNNEALETLDVSWNGLSFLPRKLFVSLRNLKELSLQGNRIAHFDVDVRCLFNLRALDLSENGITLISSDVMHDLDTINSRMLDISMSSNAPTTNDSYGLNTMYTNTSTLYQNHVDLVINLQGNKFKCSCEHISFLTWVSESRIHFEGRSTHKCAQGYYIQEPDKESIHSLVNYCNLQRSLPFIIVPSVAGCLLIVSIVLICLYKRKRLKLVEQRRHYLNKYTNGETDMVPLREKRYPAFLSFCSIDDDIVKMYFLPTFEAALKKHFGDNEVLVIGETIFSPGKLIFLEIEKYILQSEVIVFLITLDFIESEWCRVELNQADLQRKPTIYLVENTVLKRKLPSWMRKLKTHTRATWTREGNEIRITPDWDVIAGQVLDFASAFNREDGRAN</sequence>
<dbReference type="Gene3D" id="3.40.50.10140">
    <property type="entry name" value="Toll/interleukin-1 receptor homology (TIR) domain"/>
    <property type="match status" value="1"/>
</dbReference>
<keyword evidence="9" id="KW-0675">Receptor</keyword>
<dbReference type="SUPFAM" id="SSF52200">
    <property type="entry name" value="Toll/Interleukin receptor TIR domain"/>
    <property type="match status" value="1"/>
</dbReference>
<keyword evidence="4 11" id="KW-0812">Transmembrane</keyword>
<accession>A0AAE0VJG7</accession>
<dbReference type="SUPFAM" id="SSF52058">
    <property type="entry name" value="L domain-like"/>
    <property type="match status" value="1"/>
</dbReference>
<dbReference type="Gene3D" id="3.80.10.10">
    <property type="entry name" value="Ribonuclease Inhibitor"/>
    <property type="match status" value="3"/>
</dbReference>
<comment type="subcellular location">
    <subcellularLocation>
        <location evidence="1">Membrane</location>
        <topology evidence="1">Single-pass membrane protein</topology>
    </subcellularLocation>
</comment>
<keyword evidence="5 12" id="KW-0732">Signal</keyword>
<comment type="similarity">
    <text evidence="2">Belongs to the Toll-like receptor family.</text>
</comment>
<evidence type="ECO:0000256" key="8">
    <source>
        <dbReference type="ARBA" id="ARBA00023136"/>
    </source>
</evidence>
<dbReference type="PROSITE" id="PS50104">
    <property type="entry name" value="TIR"/>
    <property type="match status" value="1"/>
</dbReference>